<keyword evidence="2" id="KW-1185">Reference proteome</keyword>
<dbReference type="AlphaFoldDB" id="A0A7D5PAZ8"/>
<evidence type="ECO:0000313" key="2">
    <source>
        <dbReference type="Proteomes" id="UP000509346"/>
    </source>
</evidence>
<gene>
    <name evidence="1" type="ORF">HZS54_17870</name>
</gene>
<accession>A0A7D5PAZ8</accession>
<dbReference type="RefSeq" id="WP_179918433.1">
    <property type="nucleotide sequence ID" value="NZ_CP058909.1"/>
</dbReference>
<dbReference type="KEGG" id="hpel:HZS54_17870"/>
<dbReference type="GeneID" id="56084497"/>
<organism evidence="1 2">
    <name type="scientific">Halosimplex pelagicum</name>
    <dbReference type="NCBI Taxonomy" id="869886"/>
    <lineage>
        <taxon>Archaea</taxon>
        <taxon>Methanobacteriati</taxon>
        <taxon>Methanobacteriota</taxon>
        <taxon>Stenosarchaea group</taxon>
        <taxon>Halobacteria</taxon>
        <taxon>Halobacteriales</taxon>
        <taxon>Haloarculaceae</taxon>
        <taxon>Halosimplex</taxon>
    </lineage>
</organism>
<protein>
    <submittedName>
        <fullName evidence="1">Uncharacterized protein</fullName>
    </submittedName>
</protein>
<dbReference type="OrthoDB" id="382278at2157"/>
<proteinExistence type="predicted"/>
<name>A0A7D5PAZ8_9EURY</name>
<evidence type="ECO:0000313" key="1">
    <source>
        <dbReference type="EMBL" id="QLH83384.1"/>
    </source>
</evidence>
<reference evidence="1 2" key="1">
    <citation type="submission" date="2020-07" db="EMBL/GenBank/DDBJ databases">
        <title>Halosimplex litoreum sp. nov. and Halosimplex rubrum sp. nov., isolated from different salt environments.</title>
        <authorList>
            <person name="Cui H."/>
        </authorList>
    </citation>
    <scope>NUCLEOTIDE SEQUENCE [LARGE SCALE GENOMIC DNA]</scope>
    <source>
        <strain evidence="1 2">R2</strain>
    </source>
</reference>
<dbReference type="EMBL" id="CP058909">
    <property type="protein sequence ID" value="QLH83384.1"/>
    <property type="molecule type" value="Genomic_DNA"/>
</dbReference>
<dbReference type="Proteomes" id="UP000509346">
    <property type="component" value="Chromosome"/>
</dbReference>
<sequence>MSDQEAESRIQELEERVRELERVVNRDLGYSLGWNDPPEPSSIDCDCGTTFEINLENGLICPDCGRGSDDRGESA</sequence>